<evidence type="ECO:0000256" key="3">
    <source>
        <dbReference type="ARBA" id="ARBA00012856"/>
    </source>
</evidence>
<dbReference type="PANTHER" id="PTHR48069:SF3">
    <property type="entry name" value="DIHYDROFOLATE REDUCTASE"/>
    <property type="match status" value="1"/>
</dbReference>
<dbReference type="InterPro" id="IPR024072">
    <property type="entry name" value="DHFR-like_dom_sf"/>
</dbReference>
<dbReference type="GO" id="GO:0046654">
    <property type="term" value="P:tetrahydrofolate biosynthetic process"/>
    <property type="evidence" value="ECO:0007669"/>
    <property type="project" value="UniProtKB-UniPathway"/>
</dbReference>
<evidence type="ECO:0000256" key="4">
    <source>
        <dbReference type="ARBA" id="ARBA00022563"/>
    </source>
</evidence>
<feature type="domain" description="DHFR" evidence="9">
    <location>
        <begin position="1"/>
        <end position="160"/>
    </location>
</feature>
<comment type="similarity">
    <text evidence="2 8">Belongs to the dihydrofolate reductase family.</text>
</comment>
<organism evidence="10 11">
    <name type="scientific">Epilithonimonas bovis DSM 19482</name>
    <dbReference type="NCBI Taxonomy" id="1121284"/>
    <lineage>
        <taxon>Bacteria</taxon>
        <taxon>Pseudomonadati</taxon>
        <taxon>Bacteroidota</taxon>
        <taxon>Flavobacteriia</taxon>
        <taxon>Flavobacteriales</taxon>
        <taxon>Weeksellaceae</taxon>
        <taxon>Chryseobacterium group</taxon>
        <taxon>Epilithonimonas</taxon>
    </lineage>
</organism>
<dbReference type="PANTHER" id="PTHR48069">
    <property type="entry name" value="DIHYDROFOLATE REDUCTASE"/>
    <property type="match status" value="1"/>
</dbReference>
<reference evidence="11" key="1">
    <citation type="submission" date="2016-10" db="EMBL/GenBank/DDBJ databases">
        <authorList>
            <person name="Varghese N."/>
            <person name="Submissions S."/>
        </authorList>
    </citation>
    <scope>NUCLEOTIDE SEQUENCE [LARGE SCALE GENOMIC DNA]</scope>
    <source>
        <strain evidence="11">DSM 19482</strain>
    </source>
</reference>
<comment type="catalytic activity">
    <reaction evidence="8">
        <text>(6S)-5,6,7,8-tetrahydrofolate + NADP(+) = 7,8-dihydrofolate + NADPH + H(+)</text>
        <dbReference type="Rhea" id="RHEA:15009"/>
        <dbReference type="ChEBI" id="CHEBI:15378"/>
        <dbReference type="ChEBI" id="CHEBI:57451"/>
        <dbReference type="ChEBI" id="CHEBI:57453"/>
        <dbReference type="ChEBI" id="CHEBI:57783"/>
        <dbReference type="ChEBI" id="CHEBI:58349"/>
        <dbReference type="EC" id="1.5.1.3"/>
    </reaction>
</comment>
<accession>A0A1U7PYR0</accession>
<dbReference type="PROSITE" id="PS51330">
    <property type="entry name" value="DHFR_2"/>
    <property type="match status" value="1"/>
</dbReference>
<comment type="pathway">
    <text evidence="1 8">Cofactor biosynthesis; tetrahydrofolate biosynthesis; 5,6,7,8-tetrahydrofolate from 7,8-dihydrofolate: step 1/1.</text>
</comment>
<dbReference type="InterPro" id="IPR012259">
    <property type="entry name" value="DHFR"/>
</dbReference>
<dbReference type="SUPFAM" id="SSF53597">
    <property type="entry name" value="Dihydrofolate reductase-like"/>
    <property type="match status" value="1"/>
</dbReference>
<keyword evidence="4 8" id="KW-0554">One-carbon metabolism</keyword>
<dbReference type="FunFam" id="3.40.430.10:FF:000001">
    <property type="entry name" value="Dihydrofolate reductase"/>
    <property type="match status" value="1"/>
</dbReference>
<dbReference type="GO" id="GO:0005829">
    <property type="term" value="C:cytosol"/>
    <property type="evidence" value="ECO:0007669"/>
    <property type="project" value="TreeGrafter"/>
</dbReference>
<dbReference type="UniPathway" id="UPA00077">
    <property type="reaction ID" value="UER00158"/>
</dbReference>
<gene>
    <name evidence="10" type="ORF">SAMN05660493_02792</name>
</gene>
<name>A0A1U7PYR0_9FLAO</name>
<dbReference type="Pfam" id="PF00186">
    <property type="entry name" value="DHFR_1"/>
    <property type="match status" value="1"/>
</dbReference>
<dbReference type="OrthoDB" id="9804315at2"/>
<evidence type="ECO:0000259" key="9">
    <source>
        <dbReference type="PROSITE" id="PS51330"/>
    </source>
</evidence>
<protein>
    <recommendedName>
        <fullName evidence="3 8">Dihydrofolate reductase</fullName>
        <ecNumber evidence="3 8">1.5.1.3</ecNumber>
    </recommendedName>
</protein>
<evidence type="ECO:0000256" key="2">
    <source>
        <dbReference type="ARBA" id="ARBA00009539"/>
    </source>
</evidence>
<dbReference type="RefSeq" id="WP_076784157.1">
    <property type="nucleotide sequence ID" value="NZ_FTPU01000039.1"/>
</dbReference>
<dbReference type="EMBL" id="FTPU01000039">
    <property type="protein sequence ID" value="SIT98059.1"/>
    <property type="molecule type" value="Genomic_DNA"/>
</dbReference>
<dbReference type="PIRSF" id="PIRSF000194">
    <property type="entry name" value="DHFR"/>
    <property type="match status" value="1"/>
</dbReference>
<dbReference type="Gene3D" id="3.40.430.10">
    <property type="entry name" value="Dihydrofolate Reductase, subunit A"/>
    <property type="match status" value="1"/>
</dbReference>
<sequence length="164" mass="18995">MITIIAAIGNKNALGKDNQLLWRLPADLKHFKSVTEHHPVVMGRKTYESIGKALPNRTNIVVSRKENWFAEDILIVSTLKEALKFAKKINEDFFIIGGGEIYKQTLDVAERLEITQVKGDFDADTFFPKIDPKVWQKTDESCHEKDDKNNYDYCFQTYQRINQK</sequence>
<dbReference type="AlphaFoldDB" id="A0A1U7PYR0"/>
<evidence type="ECO:0000313" key="10">
    <source>
        <dbReference type="EMBL" id="SIT98059.1"/>
    </source>
</evidence>
<dbReference type="PRINTS" id="PR00070">
    <property type="entry name" value="DHFR"/>
</dbReference>
<evidence type="ECO:0000313" key="11">
    <source>
        <dbReference type="Proteomes" id="UP000187261"/>
    </source>
</evidence>
<evidence type="ECO:0000256" key="5">
    <source>
        <dbReference type="ARBA" id="ARBA00022857"/>
    </source>
</evidence>
<keyword evidence="6 8" id="KW-0560">Oxidoreductase</keyword>
<dbReference type="CDD" id="cd00209">
    <property type="entry name" value="DHFR"/>
    <property type="match status" value="1"/>
</dbReference>
<keyword evidence="11" id="KW-1185">Reference proteome</keyword>
<dbReference type="Proteomes" id="UP000187261">
    <property type="component" value="Unassembled WGS sequence"/>
</dbReference>
<dbReference type="GO" id="GO:0046655">
    <property type="term" value="P:folic acid metabolic process"/>
    <property type="evidence" value="ECO:0007669"/>
    <property type="project" value="TreeGrafter"/>
</dbReference>
<dbReference type="GO" id="GO:0004146">
    <property type="term" value="F:dihydrofolate reductase activity"/>
    <property type="evidence" value="ECO:0007669"/>
    <property type="project" value="UniProtKB-EC"/>
</dbReference>
<evidence type="ECO:0000256" key="8">
    <source>
        <dbReference type="PIRNR" id="PIRNR000194"/>
    </source>
</evidence>
<dbReference type="InterPro" id="IPR001796">
    <property type="entry name" value="DHFR_dom"/>
</dbReference>
<evidence type="ECO:0000256" key="7">
    <source>
        <dbReference type="ARBA" id="ARBA00025067"/>
    </source>
</evidence>
<dbReference type="GO" id="GO:0046452">
    <property type="term" value="P:dihydrofolate metabolic process"/>
    <property type="evidence" value="ECO:0007669"/>
    <property type="project" value="TreeGrafter"/>
</dbReference>
<dbReference type="STRING" id="1121284.SAMN05660493_02792"/>
<proteinExistence type="inferred from homology"/>
<comment type="function">
    <text evidence="7 8">Key enzyme in folate metabolism. Catalyzes an essential reaction for de novo glycine and purine synthesis, and for DNA precursor synthesis.</text>
</comment>
<evidence type="ECO:0000256" key="1">
    <source>
        <dbReference type="ARBA" id="ARBA00004903"/>
    </source>
</evidence>
<keyword evidence="5 8" id="KW-0521">NADP</keyword>
<dbReference type="EC" id="1.5.1.3" evidence="3 8"/>
<dbReference type="GO" id="GO:0006730">
    <property type="term" value="P:one-carbon metabolic process"/>
    <property type="evidence" value="ECO:0007669"/>
    <property type="project" value="UniProtKB-KW"/>
</dbReference>
<dbReference type="GO" id="GO:0070401">
    <property type="term" value="F:NADP+ binding"/>
    <property type="evidence" value="ECO:0007669"/>
    <property type="project" value="UniProtKB-ARBA"/>
</dbReference>
<evidence type="ECO:0000256" key="6">
    <source>
        <dbReference type="ARBA" id="ARBA00023002"/>
    </source>
</evidence>